<evidence type="ECO:0000256" key="5">
    <source>
        <dbReference type="ARBA" id="ARBA00022714"/>
    </source>
</evidence>
<keyword evidence="9" id="KW-0560">Oxidoreductase</keyword>
<evidence type="ECO:0000256" key="12">
    <source>
        <dbReference type="ARBA" id="ARBA00023136"/>
    </source>
</evidence>
<evidence type="ECO:0000256" key="3">
    <source>
        <dbReference type="ARBA" id="ARBA00022630"/>
    </source>
</evidence>
<feature type="transmembrane region" description="Helical" evidence="14">
    <location>
        <begin position="71"/>
        <end position="88"/>
    </location>
</feature>
<evidence type="ECO:0000256" key="1">
    <source>
        <dbReference type="ARBA" id="ARBA00001974"/>
    </source>
</evidence>
<feature type="domain" description="FAD-binding FR-type" evidence="15">
    <location>
        <begin position="238"/>
        <end position="338"/>
    </location>
</feature>
<keyword evidence="8 14" id="KW-1133">Transmembrane helix</keyword>
<dbReference type="SUPFAM" id="SSF52343">
    <property type="entry name" value="Ferredoxin reductase-like, C-terminal NADP-linked domain"/>
    <property type="match status" value="1"/>
</dbReference>
<dbReference type="GO" id="GO:0051537">
    <property type="term" value="F:2 iron, 2 sulfur cluster binding"/>
    <property type="evidence" value="ECO:0007669"/>
    <property type="project" value="UniProtKB-KW"/>
</dbReference>
<feature type="region of interest" description="Disordered" evidence="13">
    <location>
        <begin position="1"/>
        <end position="20"/>
    </location>
</feature>
<organism evidence="16 17">
    <name type="scientific">Actinoallomurus iriomotensis</name>
    <dbReference type="NCBI Taxonomy" id="478107"/>
    <lineage>
        <taxon>Bacteria</taxon>
        <taxon>Bacillati</taxon>
        <taxon>Actinomycetota</taxon>
        <taxon>Actinomycetes</taxon>
        <taxon>Streptosporangiales</taxon>
        <taxon>Thermomonosporaceae</taxon>
        <taxon>Actinoallomurus</taxon>
    </lineage>
</organism>
<dbReference type="Proteomes" id="UP001165074">
    <property type="component" value="Unassembled WGS sequence"/>
</dbReference>
<keyword evidence="4 14" id="KW-0812">Transmembrane</keyword>
<dbReference type="PANTHER" id="PTHR47354">
    <property type="entry name" value="NADH OXIDOREDUCTASE HCR"/>
    <property type="match status" value="1"/>
</dbReference>
<dbReference type="GO" id="GO:0016020">
    <property type="term" value="C:membrane"/>
    <property type="evidence" value="ECO:0007669"/>
    <property type="project" value="UniProtKB-SubCell"/>
</dbReference>
<name>A0A9W6S0G7_9ACTN</name>
<evidence type="ECO:0000256" key="6">
    <source>
        <dbReference type="ARBA" id="ARBA00022723"/>
    </source>
</evidence>
<evidence type="ECO:0000313" key="16">
    <source>
        <dbReference type="EMBL" id="GLY85036.1"/>
    </source>
</evidence>
<gene>
    <name evidence="16" type="ORF">Airi02_029650</name>
</gene>
<keyword evidence="12 14" id="KW-0472">Membrane</keyword>
<evidence type="ECO:0000256" key="14">
    <source>
        <dbReference type="SAM" id="Phobius"/>
    </source>
</evidence>
<evidence type="ECO:0000256" key="7">
    <source>
        <dbReference type="ARBA" id="ARBA00022827"/>
    </source>
</evidence>
<evidence type="ECO:0000256" key="2">
    <source>
        <dbReference type="ARBA" id="ARBA00004141"/>
    </source>
</evidence>
<proteinExistence type="predicted"/>
<dbReference type="Pfam" id="PF01794">
    <property type="entry name" value="Ferric_reduct"/>
    <property type="match status" value="1"/>
</dbReference>
<dbReference type="InterPro" id="IPR013112">
    <property type="entry name" value="FAD-bd_8"/>
</dbReference>
<dbReference type="PROSITE" id="PS51384">
    <property type="entry name" value="FAD_FR"/>
    <property type="match status" value="1"/>
</dbReference>
<keyword evidence="3" id="KW-0285">Flavoprotein</keyword>
<dbReference type="EMBL" id="BSTK01000004">
    <property type="protein sequence ID" value="GLY85036.1"/>
    <property type="molecule type" value="Genomic_DNA"/>
</dbReference>
<dbReference type="AlphaFoldDB" id="A0A9W6S0G7"/>
<keyword evidence="5" id="KW-0001">2Fe-2S</keyword>
<keyword evidence="7" id="KW-0274">FAD</keyword>
<keyword evidence="10" id="KW-0408">Iron</keyword>
<dbReference type="SUPFAM" id="SSF63380">
    <property type="entry name" value="Riboflavin synthase domain-like"/>
    <property type="match status" value="1"/>
</dbReference>
<evidence type="ECO:0000256" key="11">
    <source>
        <dbReference type="ARBA" id="ARBA00023014"/>
    </source>
</evidence>
<evidence type="ECO:0000256" key="10">
    <source>
        <dbReference type="ARBA" id="ARBA00023004"/>
    </source>
</evidence>
<dbReference type="InterPro" id="IPR039261">
    <property type="entry name" value="FNR_nucleotide-bd"/>
</dbReference>
<keyword evidence="6" id="KW-0479">Metal-binding</keyword>
<dbReference type="CDD" id="cd06198">
    <property type="entry name" value="FNR_like_3"/>
    <property type="match status" value="1"/>
</dbReference>
<feature type="transmembrane region" description="Helical" evidence="14">
    <location>
        <begin position="180"/>
        <end position="200"/>
    </location>
</feature>
<dbReference type="Pfam" id="PF00175">
    <property type="entry name" value="NAD_binding_1"/>
    <property type="match status" value="1"/>
</dbReference>
<evidence type="ECO:0000259" key="15">
    <source>
        <dbReference type="PROSITE" id="PS51384"/>
    </source>
</evidence>
<dbReference type="GO" id="GO:0046872">
    <property type="term" value="F:metal ion binding"/>
    <property type="evidence" value="ECO:0007669"/>
    <property type="project" value="UniProtKB-KW"/>
</dbReference>
<feature type="transmembrane region" description="Helical" evidence="14">
    <location>
        <begin position="212"/>
        <end position="233"/>
    </location>
</feature>
<accession>A0A9W6S0G7</accession>
<evidence type="ECO:0000256" key="4">
    <source>
        <dbReference type="ARBA" id="ARBA00022692"/>
    </source>
</evidence>
<evidence type="ECO:0000256" key="8">
    <source>
        <dbReference type="ARBA" id="ARBA00022989"/>
    </source>
</evidence>
<feature type="transmembrane region" description="Helical" evidence="14">
    <location>
        <begin position="33"/>
        <end position="51"/>
    </location>
</feature>
<dbReference type="Gene3D" id="2.40.30.10">
    <property type="entry name" value="Translation factors"/>
    <property type="match status" value="1"/>
</dbReference>
<dbReference type="PRINTS" id="PR00409">
    <property type="entry name" value="PHDIOXRDTASE"/>
</dbReference>
<dbReference type="InterPro" id="IPR017927">
    <property type="entry name" value="FAD-bd_FR_type"/>
</dbReference>
<reference evidence="16" key="1">
    <citation type="submission" date="2023-03" db="EMBL/GenBank/DDBJ databases">
        <title>Actinoallomurus iriomotensis NBRC 103684.</title>
        <authorList>
            <person name="Ichikawa N."/>
            <person name="Sato H."/>
            <person name="Tonouchi N."/>
        </authorList>
    </citation>
    <scope>NUCLEOTIDE SEQUENCE</scope>
    <source>
        <strain evidence="16">NBRC 103684</strain>
    </source>
</reference>
<protein>
    <submittedName>
        <fullName evidence="16">Ferric reductase</fullName>
    </submittedName>
</protein>
<dbReference type="PANTHER" id="PTHR47354:SF8">
    <property type="entry name" value="1,2-PHENYLACETYL-COA EPOXIDASE, SUBUNIT E"/>
    <property type="match status" value="1"/>
</dbReference>
<dbReference type="GO" id="GO:0050660">
    <property type="term" value="F:flavin adenine dinucleotide binding"/>
    <property type="evidence" value="ECO:0007669"/>
    <property type="project" value="TreeGrafter"/>
</dbReference>
<evidence type="ECO:0000256" key="9">
    <source>
        <dbReference type="ARBA" id="ARBA00023002"/>
    </source>
</evidence>
<feature type="transmembrane region" description="Helical" evidence="14">
    <location>
        <begin position="150"/>
        <end position="168"/>
    </location>
</feature>
<keyword evidence="11" id="KW-0411">Iron-sulfur</keyword>
<dbReference type="InterPro" id="IPR050415">
    <property type="entry name" value="MRET"/>
</dbReference>
<evidence type="ECO:0000256" key="13">
    <source>
        <dbReference type="SAM" id="MobiDB-lite"/>
    </source>
</evidence>
<dbReference type="Gene3D" id="3.40.50.80">
    <property type="entry name" value="Nucleotide-binding domain of ferredoxin-NADP reductase (FNR) module"/>
    <property type="match status" value="1"/>
</dbReference>
<keyword evidence="17" id="KW-1185">Reference proteome</keyword>
<dbReference type="GO" id="GO:0016491">
    <property type="term" value="F:oxidoreductase activity"/>
    <property type="evidence" value="ECO:0007669"/>
    <property type="project" value="UniProtKB-KW"/>
</dbReference>
<comment type="cofactor">
    <cofactor evidence="1">
        <name>FAD</name>
        <dbReference type="ChEBI" id="CHEBI:57692"/>
    </cofactor>
</comment>
<comment type="subcellular location">
    <subcellularLocation>
        <location evidence="2">Membrane</location>
        <topology evidence="2">Multi-pass membrane protein</topology>
    </subcellularLocation>
</comment>
<evidence type="ECO:0000313" key="17">
    <source>
        <dbReference type="Proteomes" id="UP001165074"/>
    </source>
</evidence>
<dbReference type="RefSeq" id="WP_285571562.1">
    <property type="nucleotide sequence ID" value="NZ_BSTK01000004.1"/>
</dbReference>
<feature type="transmembrane region" description="Helical" evidence="14">
    <location>
        <begin position="109"/>
        <end position="130"/>
    </location>
</feature>
<comment type="caution">
    <text evidence="16">The sequence shown here is derived from an EMBL/GenBank/DDBJ whole genome shotgun (WGS) entry which is preliminary data.</text>
</comment>
<dbReference type="InterPro" id="IPR013130">
    <property type="entry name" value="Fe3_Rdtase_TM_dom"/>
</dbReference>
<sequence length="470" mass="51333">MPATRTARPQASPHPPGATAGLLPRPGHVWERMLVLVIAAGAGAVLAVWWQDTTAGSLHGTGDYVTAAGRIAGMLGAYLLLVLVALMARVPILDNRVGSDVAARHHRALGEYTVILLVSHALLLVVGYGMQSGTDPVAETVTVEVSYPDVLMATAALGLLVMVGVLSARTVRRRLAYETWHFAHLYVYLAMALAFAHEFANGADFSNSVRNRAIWSAAHIAVLAAVLVFRLVLPVWRSVRHSLRVAEVVTEGPGVISIYLTGRRLDRLGAEPGQFLRWRFLSRGLWWESHPYSLSAAPTDRTMRITVKNLGDGSGRLERLRRGTRVWIEGPYGALTARRGAIRSGLRRPTLLIAGGVGITPIRALYETLPGFGADVILLYRAARQEDLVFWPELQAIARNRRFGLYPIVGGDTVRGRNPLDARALLRIVPDAARRDVYLCGPPGLVKATTEQLKRAGVPRRRIHVEAFDL</sequence>
<dbReference type="InterPro" id="IPR017938">
    <property type="entry name" value="Riboflavin_synthase-like_b-brl"/>
</dbReference>
<dbReference type="Pfam" id="PF08022">
    <property type="entry name" value="FAD_binding_8"/>
    <property type="match status" value="1"/>
</dbReference>
<dbReference type="InterPro" id="IPR001433">
    <property type="entry name" value="OxRdtase_FAD/NAD-bd"/>
</dbReference>